<keyword evidence="2" id="KW-1133">Transmembrane helix</keyword>
<evidence type="ECO:0000313" key="4">
    <source>
        <dbReference type="EMBL" id="CAJ1961759.1"/>
    </source>
</evidence>
<evidence type="ECO:0000256" key="1">
    <source>
        <dbReference type="SAM" id="MobiDB-lite"/>
    </source>
</evidence>
<feature type="signal peptide" evidence="3">
    <location>
        <begin position="1"/>
        <end position="35"/>
    </location>
</feature>
<feature type="transmembrane region" description="Helical" evidence="2">
    <location>
        <begin position="116"/>
        <end position="137"/>
    </location>
</feature>
<evidence type="ECO:0000256" key="2">
    <source>
        <dbReference type="SAM" id="Phobius"/>
    </source>
</evidence>
<feature type="compositionally biased region" description="Basic and acidic residues" evidence="1">
    <location>
        <begin position="215"/>
        <end position="237"/>
    </location>
</feature>
<comment type="caution">
    <text evidence="4">The sequence shown here is derived from an EMBL/GenBank/DDBJ whole genome shotgun (WGS) entry which is preliminary data.</text>
</comment>
<proteinExistence type="predicted"/>
<feature type="transmembrane region" description="Helical" evidence="2">
    <location>
        <begin position="87"/>
        <end position="109"/>
    </location>
</feature>
<feature type="transmembrane region" description="Helical" evidence="2">
    <location>
        <begin position="157"/>
        <end position="178"/>
    </location>
</feature>
<keyword evidence="3" id="KW-0732">Signal</keyword>
<feature type="region of interest" description="Disordered" evidence="1">
    <location>
        <begin position="206"/>
        <end position="237"/>
    </location>
</feature>
<gene>
    <name evidence="4" type="ORF">CYCCA115_LOCUS19357</name>
</gene>
<feature type="chain" id="PRO_5042145376" evidence="3">
    <location>
        <begin position="36"/>
        <end position="276"/>
    </location>
</feature>
<feature type="region of interest" description="Disordered" evidence="1">
    <location>
        <begin position="255"/>
        <end position="276"/>
    </location>
</feature>
<evidence type="ECO:0000313" key="5">
    <source>
        <dbReference type="Proteomes" id="UP001295423"/>
    </source>
</evidence>
<dbReference type="AlphaFoldDB" id="A0AAD2JLJ4"/>
<dbReference type="PROSITE" id="PS51257">
    <property type="entry name" value="PROKAR_LIPOPROTEIN"/>
    <property type="match status" value="1"/>
</dbReference>
<keyword evidence="5" id="KW-1185">Reference proteome</keyword>
<keyword evidence="2" id="KW-0812">Transmembrane</keyword>
<protein>
    <submittedName>
        <fullName evidence="4">Uncharacterized protein</fullName>
    </submittedName>
</protein>
<accession>A0AAD2JLJ4</accession>
<dbReference type="Proteomes" id="UP001295423">
    <property type="component" value="Unassembled WGS sequence"/>
</dbReference>
<keyword evidence="2" id="KW-0472">Membrane</keyword>
<reference evidence="4" key="1">
    <citation type="submission" date="2023-08" db="EMBL/GenBank/DDBJ databases">
        <authorList>
            <person name="Audoor S."/>
            <person name="Bilcke G."/>
        </authorList>
    </citation>
    <scope>NUCLEOTIDE SEQUENCE</scope>
</reference>
<evidence type="ECO:0000256" key="3">
    <source>
        <dbReference type="SAM" id="SignalP"/>
    </source>
</evidence>
<organism evidence="4 5">
    <name type="scientific">Cylindrotheca closterium</name>
    <dbReference type="NCBI Taxonomy" id="2856"/>
    <lineage>
        <taxon>Eukaryota</taxon>
        <taxon>Sar</taxon>
        <taxon>Stramenopiles</taxon>
        <taxon>Ochrophyta</taxon>
        <taxon>Bacillariophyta</taxon>
        <taxon>Bacillariophyceae</taxon>
        <taxon>Bacillariophycidae</taxon>
        <taxon>Bacillariales</taxon>
        <taxon>Bacillariaceae</taxon>
        <taxon>Cylindrotheca</taxon>
    </lineage>
</organism>
<name>A0AAD2JLJ4_9STRA</name>
<dbReference type="EMBL" id="CAKOGP040002091">
    <property type="protein sequence ID" value="CAJ1961759.1"/>
    <property type="molecule type" value="Genomic_DNA"/>
</dbReference>
<sequence>MNCTKKGLSARVKALSMACLSSAAVTMCFLSGSSCSFVEVRPGEENYLVTSLGDEIENVDVAFMGLKCDSILLDNGTDDMVSLGQHFFHMSLGVGVATAVLAWILSVCLPPTKCSWITMAIMGSATAVIQIPLFLMFESIPCTVHPSRQTCSLGPGSYFNIASITLWIVMTIWAQLILPPKWDGSSQEKTRDQITIREIVIPFSETDTSTANGDSNKERDVEQGSPKEAKQIAKSGDKNAPISLVAYDEFDDISEMTPSVAPRERKEKKSQSGVKQ</sequence>